<dbReference type="Pfam" id="PF13405">
    <property type="entry name" value="EF-hand_6"/>
    <property type="match status" value="1"/>
</dbReference>
<dbReference type="SUPFAM" id="SSF47473">
    <property type="entry name" value="EF-hand"/>
    <property type="match status" value="1"/>
</dbReference>
<keyword evidence="2" id="KW-0106">Calcium</keyword>
<feature type="region of interest" description="Disordered" evidence="3">
    <location>
        <begin position="1"/>
        <end position="117"/>
    </location>
</feature>
<gene>
    <name evidence="5" type="ORF">CIRG_04638</name>
</gene>
<dbReference type="OrthoDB" id="429467at2759"/>
<dbReference type="SMART" id="SM00054">
    <property type="entry name" value="EFh"/>
    <property type="match status" value="2"/>
</dbReference>
<reference evidence="6" key="1">
    <citation type="journal article" date="2010" name="Genome Res.">
        <title>Population genomic sequencing of Coccidioides fungi reveals recent hybridization and transposon control.</title>
        <authorList>
            <person name="Neafsey D.E."/>
            <person name="Barker B.M."/>
            <person name="Sharpton T.J."/>
            <person name="Stajich J.E."/>
            <person name="Park D.J."/>
            <person name="Whiston E."/>
            <person name="Hung C.-Y."/>
            <person name="McMahan C."/>
            <person name="White J."/>
            <person name="Sykes S."/>
            <person name="Heiman D."/>
            <person name="Young S."/>
            <person name="Zeng Q."/>
            <person name="Abouelleil A."/>
            <person name="Aftuck L."/>
            <person name="Bessette D."/>
            <person name="Brown A."/>
            <person name="FitzGerald M."/>
            <person name="Lui A."/>
            <person name="Macdonald J.P."/>
            <person name="Priest M."/>
            <person name="Orbach M.J."/>
            <person name="Galgiani J.N."/>
            <person name="Kirkland T.N."/>
            <person name="Cole G.T."/>
            <person name="Birren B.W."/>
            <person name="Henn M.R."/>
            <person name="Taylor J.W."/>
            <person name="Rounsley S.D."/>
        </authorList>
    </citation>
    <scope>NUCLEOTIDE SEQUENCE [LARGE SCALE GENOMIC DNA]</scope>
    <source>
        <strain evidence="6">RMSCC 2394</strain>
    </source>
</reference>
<evidence type="ECO:0000259" key="4">
    <source>
        <dbReference type="PROSITE" id="PS50222"/>
    </source>
</evidence>
<feature type="compositionally biased region" description="Polar residues" evidence="3">
    <location>
        <begin position="34"/>
        <end position="62"/>
    </location>
</feature>
<dbReference type="PROSITE" id="PS50222">
    <property type="entry name" value="EF_HAND_2"/>
    <property type="match status" value="2"/>
</dbReference>
<dbReference type="STRING" id="404692.A0A0J7B4X4"/>
<keyword evidence="1" id="KW-0677">Repeat</keyword>
<dbReference type="CDD" id="cd00051">
    <property type="entry name" value="EFh"/>
    <property type="match status" value="1"/>
</dbReference>
<name>A0A0J7B4X4_COCIT</name>
<protein>
    <submittedName>
        <fullName evidence="5">Myosin regulatory light chain 1</fullName>
    </submittedName>
</protein>
<dbReference type="InterPro" id="IPR050403">
    <property type="entry name" value="Myosin_RLC"/>
</dbReference>
<dbReference type="AlphaFoldDB" id="A0A0J7B4X4"/>
<feature type="compositionally biased region" description="Polar residues" evidence="3">
    <location>
        <begin position="98"/>
        <end position="117"/>
    </location>
</feature>
<dbReference type="Proteomes" id="UP000054565">
    <property type="component" value="Unassembled WGS sequence"/>
</dbReference>
<evidence type="ECO:0000256" key="3">
    <source>
        <dbReference type="SAM" id="MobiDB-lite"/>
    </source>
</evidence>
<organism evidence="5 6">
    <name type="scientific">Coccidioides immitis RMSCC 2394</name>
    <dbReference type="NCBI Taxonomy" id="404692"/>
    <lineage>
        <taxon>Eukaryota</taxon>
        <taxon>Fungi</taxon>
        <taxon>Dikarya</taxon>
        <taxon>Ascomycota</taxon>
        <taxon>Pezizomycotina</taxon>
        <taxon>Eurotiomycetes</taxon>
        <taxon>Eurotiomycetidae</taxon>
        <taxon>Onygenales</taxon>
        <taxon>Onygenaceae</taxon>
        <taxon>Coccidioides</taxon>
    </lineage>
</organism>
<dbReference type="Gene3D" id="1.10.238.10">
    <property type="entry name" value="EF-hand"/>
    <property type="match status" value="2"/>
</dbReference>
<evidence type="ECO:0000256" key="1">
    <source>
        <dbReference type="ARBA" id="ARBA00022737"/>
    </source>
</evidence>
<dbReference type="InterPro" id="IPR011992">
    <property type="entry name" value="EF-hand-dom_pair"/>
</dbReference>
<dbReference type="Pfam" id="PF13202">
    <property type="entry name" value="EF-hand_5"/>
    <property type="match status" value="1"/>
</dbReference>
<dbReference type="InterPro" id="IPR018247">
    <property type="entry name" value="EF_Hand_1_Ca_BS"/>
</dbReference>
<evidence type="ECO:0000256" key="2">
    <source>
        <dbReference type="ARBA" id="ARBA00022837"/>
    </source>
</evidence>
<accession>A0A0J7B4X4</accession>
<evidence type="ECO:0000313" key="5">
    <source>
        <dbReference type="EMBL" id="KMP04957.1"/>
    </source>
</evidence>
<dbReference type="PANTHER" id="PTHR23049">
    <property type="entry name" value="MYOSIN REGULATORY LIGHT CHAIN 2"/>
    <property type="match status" value="1"/>
</dbReference>
<feature type="compositionally biased region" description="Low complexity" evidence="3">
    <location>
        <begin position="12"/>
        <end position="33"/>
    </location>
</feature>
<feature type="domain" description="EF-hand" evidence="4">
    <location>
        <begin position="125"/>
        <end position="160"/>
    </location>
</feature>
<dbReference type="GO" id="GO:0005509">
    <property type="term" value="F:calcium ion binding"/>
    <property type="evidence" value="ECO:0007669"/>
    <property type="project" value="InterPro"/>
</dbReference>
<dbReference type="EMBL" id="DS028095">
    <property type="protein sequence ID" value="KMP04957.1"/>
    <property type="molecule type" value="Genomic_DNA"/>
</dbReference>
<dbReference type="InterPro" id="IPR002048">
    <property type="entry name" value="EF_hand_dom"/>
</dbReference>
<proteinExistence type="predicted"/>
<sequence length="297" mass="31998">MVTPNTTPYKPSPLSFGSPRSSPFRRQSAASSPTTVRPNVSASPGNNQTSPGQSPSMLNQLPTAKEEDVFANGSGLPATPRFSGLHPSPTRGARPQSPEFTNPTSLKARESQSVNSDVLSRLPAAQLREMREAFQVLDRDNDGQINKEDVAKILNNLGRDSSASVTAAYFPPGAPRAMNLPTYLNTIAALLAPLSDPQELLNAFAAFDEDDSGQIDLAELRDALLNTLPEGDERRLTEREIDEVVFGFTGRRAFGTKGAKTANLNASRHRAEVFRYQDFVTNLTGPSQGTKNSVAKA</sequence>
<dbReference type="PROSITE" id="PS00018">
    <property type="entry name" value="EF_HAND_1"/>
    <property type="match status" value="2"/>
</dbReference>
<feature type="domain" description="EF-hand" evidence="4">
    <location>
        <begin position="195"/>
        <end position="230"/>
    </location>
</feature>
<evidence type="ECO:0000313" key="6">
    <source>
        <dbReference type="Proteomes" id="UP000054565"/>
    </source>
</evidence>